<dbReference type="InterPro" id="IPR012910">
    <property type="entry name" value="Plug_dom"/>
</dbReference>
<comment type="subcellular location">
    <subcellularLocation>
        <location evidence="1 7">Cell outer membrane</location>
        <topology evidence="1 7">Multi-pass membrane protein</topology>
    </subcellularLocation>
</comment>
<keyword evidence="8" id="KW-1133">Transmembrane helix</keyword>
<name>A0A420BGJ0_SPHD1</name>
<keyword evidence="6 7" id="KW-0998">Cell outer membrane</keyword>
<dbReference type="Gene3D" id="2.170.130.10">
    <property type="entry name" value="TonB-dependent receptor, plug domain"/>
    <property type="match status" value="1"/>
</dbReference>
<keyword evidence="11" id="KW-1185">Reference proteome</keyword>
<keyword evidence="2 7" id="KW-0813">Transport</keyword>
<evidence type="ECO:0000256" key="8">
    <source>
        <dbReference type="SAM" id="Phobius"/>
    </source>
</evidence>
<evidence type="ECO:0000256" key="6">
    <source>
        <dbReference type="ARBA" id="ARBA00023237"/>
    </source>
</evidence>
<dbReference type="InterPro" id="IPR039426">
    <property type="entry name" value="TonB-dep_rcpt-like"/>
</dbReference>
<keyword evidence="5 7" id="KW-0472">Membrane</keyword>
<evidence type="ECO:0000256" key="5">
    <source>
        <dbReference type="ARBA" id="ARBA00023136"/>
    </source>
</evidence>
<organism evidence="10 11">
    <name type="scientific">Sphingobacterium detergens</name>
    <dbReference type="NCBI Taxonomy" id="1145106"/>
    <lineage>
        <taxon>Bacteria</taxon>
        <taxon>Pseudomonadati</taxon>
        <taxon>Bacteroidota</taxon>
        <taxon>Sphingobacteriia</taxon>
        <taxon>Sphingobacteriales</taxon>
        <taxon>Sphingobacteriaceae</taxon>
        <taxon>Sphingobacterium</taxon>
    </lineage>
</organism>
<dbReference type="InterPro" id="IPR023996">
    <property type="entry name" value="TonB-dep_OMP_SusC/RagA"/>
</dbReference>
<evidence type="ECO:0000256" key="3">
    <source>
        <dbReference type="ARBA" id="ARBA00022452"/>
    </source>
</evidence>
<dbReference type="PROSITE" id="PS52016">
    <property type="entry name" value="TONB_DEPENDENT_REC_3"/>
    <property type="match status" value="1"/>
</dbReference>
<dbReference type="Gene3D" id="2.40.170.20">
    <property type="entry name" value="TonB-dependent receptor, beta-barrel domain"/>
    <property type="match status" value="1"/>
</dbReference>
<feature type="domain" description="Secretin/TonB short N-terminal" evidence="9">
    <location>
        <begin position="68"/>
        <end position="119"/>
    </location>
</feature>
<evidence type="ECO:0000256" key="1">
    <source>
        <dbReference type="ARBA" id="ARBA00004571"/>
    </source>
</evidence>
<accession>A0A420BGJ0</accession>
<feature type="transmembrane region" description="Helical" evidence="8">
    <location>
        <begin position="21"/>
        <end position="42"/>
    </location>
</feature>
<dbReference type="Pfam" id="PF13715">
    <property type="entry name" value="CarbopepD_reg_2"/>
    <property type="match status" value="1"/>
</dbReference>
<protein>
    <submittedName>
        <fullName evidence="10">TonB-linked SusC/RagA family outer membrane protein</fullName>
    </submittedName>
</protein>
<gene>
    <name evidence="10" type="ORF">DFQ12_0680</name>
</gene>
<evidence type="ECO:0000256" key="2">
    <source>
        <dbReference type="ARBA" id="ARBA00022448"/>
    </source>
</evidence>
<evidence type="ECO:0000313" key="11">
    <source>
        <dbReference type="Proteomes" id="UP000286246"/>
    </source>
</evidence>
<dbReference type="NCBIfam" id="TIGR04056">
    <property type="entry name" value="OMP_RagA_SusC"/>
    <property type="match status" value="1"/>
</dbReference>
<dbReference type="Pfam" id="PF07715">
    <property type="entry name" value="Plug"/>
    <property type="match status" value="1"/>
</dbReference>
<dbReference type="NCBIfam" id="TIGR04057">
    <property type="entry name" value="SusC_RagA_signa"/>
    <property type="match status" value="1"/>
</dbReference>
<keyword evidence="4 7" id="KW-0812">Transmembrane</keyword>
<reference evidence="10 11" key="1">
    <citation type="submission" date="2018-09" db="EMBL/GenBank/DDBJ databases">
        <title>Genomic Encyclopedia of Type Strains, Phase III (KMG-III): the genomes of soil and plant-associated and newly described type strains.</title>
        <authorList>
            <person name="Whitman W."/>
        </authorList>
    </citation>
    <scope>NUCLEOTIDE SEQUENCE [LARGE SCALE GENOMIC DNA]</scope>
    <source>
        <strain evidence="10 11">CECT 7938</strain>
    </source>
</reference>
<sequence>MKKNIPTFGDSTLFPWVKLLIIMKLIVIMLLGSITCLHASAYGQEIQMVKNNVAIVEFFREIKKQTHYNIICDTEIINTGAHIDVVLKKVPLLQALNQILLPRGLTYSIKDKNIIVRKADKPQQNLSQAELNKAVKQQIVYRGRVMTSLDPPTALIGAGVNVKGTSNRIATKEDGYFEIAAAPGSVLVFSMVGYISKEITLTDSKKSLVVSLEEDINELDQVIVTGVTKQQVKNLASSVAVVNMGNVANKPVTQLSQALQGGATGINVSQSSGLPGGDAASIKIRGIASSLGSSPLVLVDGIPYDIDKLDPNTIENVTILKDAAAAAIYGARAGNGVIVVTTKRGKPGAIDFRYNMYAGIQQPSVGHPEFVDASTYMEMVNEAQLNIGGSAPYAQEVIDKTRAGDDPVGYPNSNWYNSIIKKWTPIQQHSLSVSGGNEIARFALTASYLDQKNMISVGGFNRGVVRGNTSVNLSKNIVTFLDFVASRENQEQSYVNGFYTSQLLSWLYTAPPNIPMKYPNKDERPGYTYYGNYGQSWNPLAHIEQGGTTNLIRDDILLNLRPQWKIVDGLSLKGQFSYRVSSGVDRSTRDQYLFFDYFTNQKVGRDFESVRTAGPANRSSYYYVGGTLDYEKTFGKHSINAIGLYSQEYDNVNSWDVKTLLSYLGKVYYSYDSRYLLEVGIRRDGSSLFAKNQRWGSFPSIAIGWNVANESFLKEAKEINMLKLRGSFGTLGNNNIKPYAYQTTINTSGNETVFGNPNITWEKMQILDFGADVSLFSNKLDLTFDWYNKLTKDLILYPLPTLTSARGETPTNIGELSNKGYEIKLGYNSNIGKELRVNANIGLSYNKTKIVKQATSFPIISSGTIKQVGGPFNEWWGYRAQGLITAGDVDNKIPMLAGQEAGDIKYVDINGDGVINENDRTTIGNPDPLYNYFVNVSLKYKNLDFEIQANGVGNNTQFYWGRYAYPLDLGGNGGTPLLAQTDYWTPDNLQARYPKLRPTAGNNGEFSDYWSVNAAFLRIRYVQLGYTFGERITKGWAKSLRVFLNTQNPFVFSKMKLIDPESRGDQSTYSIMKMHTIGLNVNF</sequence>
<dbReference type="SUPFAM" id="SSF56935">
    <property type="entry name" value="Porins"/>
    <property type="match status" value="1"/>
</dbReference>
<dbReference type="EMBL" id="RAPY01000001">
    <property type="protein sequence ID" value="RKE55841.1"/>
    <property type="molecule type" value="Genomic_DNA"/>
</dbReference>
<dbReference type="RefSeq" id="WP_120257582.1">
    <property type="nucleotide sequence ID" value="NZ_RAPY01000001.1"/>
</dbReference>
<dbReference type="InterPro" id="IPR008969">
    <property type="entry name" value="CarboxyPept-like_regulatory"/>
</dbReference>
<dbReference type="InterPro" id="IPR037066">
    <property type="entry name" value="Plug_dom_sf"/>
</dbReference>
<dbReference type="GO" id="GO:0009279">
    <property type="term" value="C:cell outer membrane"/>
    <property type="evidence" value="ECO:0007669"/>
    <property type="project" value="UniProtKB-SubCell"/>
</dbReference>
<dbReference type="SMART" id="SM00965">
    <property type="entry name" value="STN"/>
    <property type="match status" value="1"/>
</dbReference>
<dbReference type="InterPro" id="IPR036942">
    <property type="entry name" value="Beta-barrel_TonB_sf"/>
</dbReference>
<dbReference type="InterPro" id="IPR023997">
    <property type="entry name" value="TonB-dep_OMP_SusC/RagA_CS"/>
</dbReference>
<keyword evidence="3 7" id="KW-1134">Transmembrane beta strand</keyword>
<proteinExistence type="inferred from homology"/>
<comment type="similarity">
    <text evidence="7">Belongs to the TonB-dependent receptor family.</text>
</comment>
<dbReference type="InterPro" id="IPR011662">
    <property type="entry name" value="Secretin/TonB_short_N"/>
</dbReference>
<dbReference type="SUPFAM" id="SSF49464">
    <property type="entry name" value="Carboxypeptidase regulatory domain-like"/>
    <property type="match status" value="1"/>
</dbReference>
<dbReference type="Gene3D" id="2.60.40.1120">
    <property type="entry name" value="Carboxypeptidase-like, regulatory domain"/>
    <property type="match status" value="1"/>
</dbReference>
<dbReference type="AlphaFoldDB" id="A0A420BGJ0"/>
<comment type="caution">
    <text evidence="10">The sequence shown here is derived from an EMBL/GenBank/DDBJ whole genome shotgun (WGS) entry which is preliminary data.</text>
</comment>
<evidence type="ECO:0000313" key="10">
    <source>
        <dbReference type="EMBL" id="RKE55841.1"/>
    </source>
</evidence>
<dbReference type="Proteomes" id="UP000286246">
    <property type="component" value="Unassembled WGS sequence"/>
</dbReference>
<evidence type="ECO:0000256" key="4">
    <source>
        <dbReference type="ARBA" id="ARBA00022692"/>
    </source>
</evidence>
<evidence type="ECO:0000259" key="9">
    <source>
        <dbReference type="SMART" id="SM00965"/>
    </source>
</evidence>
<evidence type="ECO:0000256" key="7">
    <source>
        <dbReference type="PROSITE-ProRule" id="PRU01360"/>
    </source>
</evidence>
<dbReference type="OrthoDB" id="9768177at2"/>